<dbReference type="EMBL" id="UFQS01000316">
    <property type="protein sequence ID" value="SSX02797.1"/>
    <property type="molecule type" value="Genomic_DNA"/>
</dbReference>
<dbReference type="PANTHER" id="PTHR21032:SF0">
    <property type="entry name" value="G PATCH DOMAIN-CONTAINING PROTEIN 11"/>
    <property type="match status" value="1"/>
</dbReference>
<proteinExistence type="inferred from homology"/>
<dbReference type="Pfam" id="PF13821">
    <property type="entry name" value="DUF4187"/>
    <property type="match status" value="1"/>
</dbReference>
<dbReference type="AlphaFoldDB" id="A0A336KQQ0"/>
<dbReference type="SMART" id="SM00443">
    <property type="entry name" value="G_patch"/>
    <property type="match status" value="1"/>
</dbReference>
<dbReference type="VEuPathDB" id="VectorBase:CSON008364"/>
<feature type="region of interest" description="Disordered" evidence="4">
    <location>
        <begin position="199"/>
        <end position="219"/>
    </location>
</feature>
<dbReference type="GO" id="GO:0000776">
    <property type="term" value="C:kinetochore"/>
    <property type="evidence" value="ECO:0007669"/>
    <property type="project" value="TreeGrafter"/>
</dbReference>
<evidence type="ECO:0000256" key="2">
    <source>
        <dbReference type="ARBA" id="ARBA00021978"/>
    </source>
</evidence>
<reference evidence="7" key="1">
    <citation type="submission" date="2018-04" db="EMBL/GenBank/DDBJ databases">
        <authorList>
            <person name="Go L.Y."/>
            <person name="Mitchell J.A."/>
        </authorList>
    </citation>
    <scope>NUCLEOTIDE SEQUENCE</scope>
    <source>
        <tissue evidence="7">Whole organism</tissue>
    </source>
</reference>
<dbReference type="InterPro" id="IPR039249">
    <property type="entry name" value="GPATCH11"/>
</dbReference>
<feature type="compositionally biased region" description="Acidic residues" evidence="4">
    <location>
        <begin position="202"/>
        <end position="216"/>
    </location>
</feature>
<dbReference type="EMBL" id="UFQS01000646">
    <property type="protein sequence ID" value="SSX05705.1"/>
    <property type="molecule type" value="Genomic_DNA"/>
</dbReference>
<dbReference type="EMBL" id="UFQT01000646">
    <property type="protein sequence ID" value="SSX26064.1"/>
    <property type="molecule type" value="Genomic_DNA"/>
</dbReference>
<evidence type="ECO:0000313" key="6">
    <source>
        <dbReference type="EMBL" id="SSX02797.1"/>
    </source>
</evidence>
<accession>A0A336KQQ0</accession>
<dbReference type="OMA" id="DYMNMVI"/>
<dbReference type="PROSITE" id="PS50174">
    <property type="entry name" value="G_PATCH"/>
    <property type="match status" value="1"/>
</dbReference>
<evidence type="ECO:0000256" key="3">
    <source>
        <dbReference type="ARBA" id="ARBA00030688"/>
    </source>
</evidence>
<comment type="similarity">
    <text evidence="1">Belongs to the GPATCH11 family.</text>
</comment>
<sequence length="262" mass="30103">MSSDEEDYMSDKILAACTSSNKGNDVRPGLIHNHSRKREHQIAVKKARLDEDNKKKLQPSASTRLQEGLSTSISSSNKGFAMLQKMGYKEGQALGKTESGIVEPIGIQVKNDRGGLGREAAIKEIQEYRAQARLKQLNKGREIEQMTPEEYRRLKSLKSQSKQINIDLIKSQKACEGLDRSMNVGYPVMKWFWPENRLPIDPNEEEDAEEEEEEEKFENQEKLEMLTRYLRSCYFYCIHCGIKYENATDFQTNCPGDTRDDH</sequence>
<evidence type="ECO:0000313" key="7">
    <source>
        <dbReference type="EMBL" id="SSX05705.1"/>
    </source>
</evidence>
<feature type="region of interest" description="Disordered" evidence="4">
    <location>
        <begin position="19"/>
        <end position="40"/>
    </location>
</feature>
<dbReference type="SMART" id="SM01173">
    <property type="entry name" value="DUF4187"/>
    <property type="match status" value="1"/>
</dbReference>
<name>A0A336KQQ0_CULSO</name>
<gene>
    <name evidence="7" type="primary">CSON013076</name>
    <name evidence="6" type="synonym">CSON008364</name>
</gene>
<evidence type="ECO:0000256" key="1">
    <source>
        <dbReference type="ARBA" id="ARBA00007140"/>
    </source>
</evidence>
<dbReference type="PANTHER" id="PTHR21032">
    <property type="entry name" value="G PATCH DOMAIN-CONTAINING PROTEIN 11"/>
    <property type="match status" value="1"/>
</dbReference>
<dbReference type="Pfam" id="PF01585">
    <property type="entry name" value="G-patch"/>
    <property type="match status" value="1"/>
</dbReference>
<feature type="domain" description="G-patch" evidence="5">
    <location>
        <begin position="75"/>
        <end position="121"/>
    </location>
</feature>
<dbReference type="InterPro" id="IPR000467">
    <property type="entry name" value="G_patch_dom"/>
</dbReference>
<dbReference type="EMBL" id="UFQT01000316">
    <property type="protein sequence ID" value="SSX23168.1"/>
    <property type="molecule type" value="Genomic_DNA"/>
</dbReference>
<evidence type="ECO:0000259" key="5">
    <source>
        <dbReference type="PROSITE" id="PS50174"/>
    </source>
</evidence>
<dbReference type="VEuPathDB" id="VectorBase:CSON013076"/>
<dbReference type="GO" id="GO:0003676">
    <property type="term" value="F:nucleic acid binding"/>
    <property type="evidence" value="ECO:0007669"/>
    <property type="project" value="InterPro"/>
</dbReference>
<dbReference type="InterPro" id="IPR025239">
    <property type="entry name" value="DUF4187"/>
</dbReference>
<evidence type="ECO:0000313" key="8">
    <source>
        <dbReference type="EMBL" id="SSX23168.1"/>
    </source>
</evidence>
<protein>
    <recommendedName>
        <fullName evidence="2">G patch domain-containing protein 11</fullName>
    </recommendedName>
    <alternativeName>
        <fullName evidence="3">Coiled-coil domain-containing protein 75</fullName>
    </alternativeName>
</protein>
<organism evidence="7">
    <name type="scientific">Culicoides sonorensis</name>
    <name type="common">Biting midge</name>
    <dbReference type="NCBI Taxonomy" id="179676"/>
    <lineage>
        <taxon>Eukaryota</taxon>
        <taxon>Metazoa</taxon>
        <taxon>Ecdysozoa</taxon>
        <taxon>Arthropoda</taxon>
        <taxon>Hexapoda</taxon>
        <taxon>Insecta</taxon>
        <taxon>Pterygota</taxon>
        <taxon>Neoptera</taxon>
        <taxon>Endopterygota</taxon>
        <taxon>Diptera</taxon>
        <taxon>Nematocera</taxon>
        <taxon>Chironomoidea</taxon>
        <taxon>Ceratopogonidae</taxon>
        <taxon>Ceratopogoninae</taxon>
        <taxon>Culicoides</taxon>
        <taxon>Monoculicoides</taxon>
    </lineage>
</organism>
<evidence type="ECO:0000256" key="4">
    <source>
        <dbReference type="SAM" id="MobiDB-lite"/>
    </source>
</evidence>
<reference evidence="8" key="2">
    <citation type="submission" date="2018-07" db="EMBL/GenBank/DDBJ databases">
        <authorList>
            <person name="Quirk P.G."/>
            <person name="Krulwich T.A."/>
        </authorList>
    </citation>
    <scope>NUCLEOTIDE SEQUENCE</scope>
</reference>